<keyword evidence="4" id="KW-1185">Reference proteome</keyword>
<name>A0A2R9SLG1_9BACL</name>
<dbReference type="AlphaFoldDB" id="A0A2R9SLG1"/>
<dbReference type="EMBL" id="ADHJ01000055">
    <property type="protein sequence ID" value="EFU38203.1"/>
    <property type="molecule type" value="Genomic_DNA"/>
</dbReference>
<organism evidence="3 4">
    <name type="scientific">Paenibacillus vortex V453</name>
    <dbReference type="NCBI Taxonomy" id="715225"/>
    <lineage>
        <taxon>Bacteria</taxon>
        <taxon>Bacillati</taxon>
        <taxon>Bacillota</taxon>
        <taxon>Bacilli</taxon>
        <taxon>Bacillales</taxon>
        <taxon>Paenibacillaceae</taxon>
        <taxon>Paenibacillus</taxon>
    </lineage>
</organism>
<dbReference type="InterPro" id="IPR001119">
    <property type="entry name" value="SLH_dom"/>
</dbReference>
<feature type="domain" description="SLH" evidence="2">
    <location>
        <begin position="37"/>
        <end position="103"/>
    </location>
</feature>
<proteinExistence type="predicted"/>
<evidence type="ECO:0000259" key="2">
    <source>
        <dbReference type="PROSITE" id="PS51272"/>
    </source>
</evidence>
<dbReference type="KEGG" id="pvo:PVOR_31884"/>
<reference evidence="3 4" key="1">
    <citation type="journal article" date="2010" name="BMC Genomics">
        <title>Genome sequence of the pattern forming Paenibacillus vortex bacterium reveals potential for thriving in complex environments.</title>
        <authorList>
            <person name="Sirota-Madi A."/>
            <person name="Olender T."/>
            <person name="Helman Y."/>
            <person name="Ingham C."/>
            <person name="Brainis I."/>
            <person name="Roth D."/>
            <person name="Hagi E."/>
            <person name="Brodsky L."/>
            <person name="Leshkowitz D."/>
            <person name="Galatenko V."/>
            <person name="Nikolaev V."/>
            <person name="Mugasimangalam R.C."/>
            <person name="Bransburg-Zabary S."/>
            <person name="Gutnick D.L."/>
            <person name="Lancet D."/>
            <person name="Ben-Jacob E."/>
        </authorList>
    </citation>
    <scope>NUCLEOTIDE SEQUENCE [LARGE SCALE GENOMIC DNA]</scope>
    <source>
        <strain evidence="3 4">V453</strain>
    </source>
</reference>
<dbReference type="Proteomes" id="UP000003094">
    <property type="component" value="Unassembled WGS sequence"/>
</dbReference>
<sequence length="1006" mass="107374">MSDKSYQIKENNQVMIQGGEKKVMKKILSVALSTAMAFSMFASVAFGDDALNTQQKFDVLKEKGIFTGYPDGTAGLDKDMTRAEFAKVLVGIMGLEPIEGKASFKDKNYKADKWPAPYVEAVYAAGLMEGKNTTKMIFDFNGKITVQEMAKVLVLAQKLEIPTETNNNASDWAKGYVQAAINSGLVDAKANPKANASRSQLVDVAYSIYLAQQKPAVVSYEVKEDGKVVEFKLANNEVVKVTLETALKANTATEVKFSHNNYDYTEKVTWVVTAATKIQSVAGTNYKQLVVTFDGEVDTKTATNEENYTISNVAVDSASLSADKRVVTLTLTENGNKLPQQKATNLKVNGVKNSDGSRTFNETVSFSVNDTAIPEVKTVTGLGTSAVRVQFSEPVTRLSAGNIANYRIDGKPISGTITYSYLTNSVVISTPLAVGEHTLTAEGVTDFANFKVGNASSTFSVVEDTVAPEVVSAVAKDLQTVVVTFNEPIKSVSKGYHTSTSRPATVSISDNEVTLSFTEANRLGLGETEVFLEAVSDYSNNSSNRSTKVTPVVDTERPTVVGVNAKSTDTTALTVEFSKSVKESDIQNRSNFVLKKADGTVFSGAGFTSAGNPTTAPKYATKANGTVDNTKAVLTSIGSTLPAGKYTLEISGIRDNTAFGNTMVPQTVEINVTQAGAIETTAAWYTLDSANDQYNIYVQFDRNVATSGEGNALDVNKYNYVVGSTYYPIPANASITSYTANTVVITVNKDDLNANFSDNTIAKKIRVVNVADLNGNYVNTTGSVTDLTAQEVSRVAIGDVNATGARTIVAKFKGELGYVDSRDFAINSASVPTDVYGFSVTNKGFANGETTVEFNLTKDLPANTGDVVLRTTSTSSADLHTVDNYGRKIAAVNKDVADKIKPSIVENSNGTKQVAATATEVRINFTESLKLAQTAATFVVRVNGNPVDLTDYTASVSGNQLVITLDNAAPANALLEVELKGNPDGLYLTDESGNAADNFSVSARVN</sequence>
<evidence type="ECO:0000256" key="1">
    <source>
        <dbReference type="ARBA" id="ARBA00022729"/>
    </source>
</evidence>
<keyword evidence="1" id="KW-0732">Signal</keyword>
<evidence type="ECO:0000313" key="4">
    <source>
        <dbReference type="Proteomes" id="UP000003094"/>
    </source>
</evidence>
<dbReference type="PROSITE" id="PS51272">
    <property type="entry name" value="SLH"/>
    <property type="match status" value="2"/>
</dbReference>
<accession>A0A2R9SLG1</accession>
<comment type="caution">
    <text evidence="3">The sequence shown here is derived from an EMBL/GenBank/DDBJ whole genome shotgun (WGS) entry which is preliminary data.</text>
</comment>
<gene>
    <name evidence="3" type="ORF">PVOR_31884</name>
</gene>
<dbReference type="RefSeq" id="WP_006213070.1">
    <property type="nucleotide sequence ID" value="NZ_ADHJ01000055.1"/>
</dbReference>
<protein>
    <submittedName>
        <fullName evidence="3">S-layer domain protein</fullName>
    </submittedName>
</protein>
<feature type="domain" description="SLH" evidence="2">
    <location>
        <begin position="104"/>
        <end position="167"/>
    </location>
</feature>
<dbReference type="InterPro" id="IPR014755">
    <property type="entry name" value="Cu-Rt/internalin_Ig-like"/>
</dbReference>
<evidence type="ECO:0000313" key="3">
    <source>
        <dbReference type="EMBL" id="EFU38203.1"/>
    </source>
</evidence>
<dbReference type="Gene3D" id="2.60.40.1220">
    <property type="match status" value="5"/>
</dbReference>